<evidence type="ECO:0000256" key="5">
    <source>
        <dbReference type="ARBA" id="ARBA00022837"/>
    </source>
</evidence>
<feature type="domain" description="Sulfatase N-terminal" evidence="7">
    <location>
        <begin position="56"/>
        <end position="388"/>
    </location>
</feature>
<keyword evidence="3" id="KW-0479">Metal-binding</keyword>
<keyword evidence="4" id="KW-0378">Hydrolase</keyword>
<keyword evidence="9" id="KW-1185">Reference proteome</keyword>
<evidence type="ECO:0000256" key="4">
    <source>
        <dbReference type="ARBA" id="ARBA00022801"/>
    </source>
</evidence>
<comment type="caution">
    <text evidence="8">The sequence shown here is derived from an EMBL/GenBank/DDBJ whole genome shotgun (WGS) entry which is preliminary data.</text>
</comment>
<evidence type="ECO:0000259" key="7">
    <source>
        <dbReference type="Pfam" id="PF00884"/>
    </source>
</evidence>
<evidence type="ECO:0000256" key="6">
    <source>
        <dbReference type="SAM" id="Phobius"/>
    </source>
</evidence>
<dbReference type="InterPro" id="IPR000917">
    <property type="entry name" value="Sulfatase_N"/>
</dbReference>
<keyword evidence="6" id="KW-0472">Membrane</keyword>
<dbReference type="EMBL" id="JACTAM010000009">
    <property type="protein sequence ID" value="KAI2660959.1"/>
    <property type="molecule type" value="Genomic_DNA"/>
</dbReference>
<gene>
    <name evidence="8" type="ORF">H4Q32_008657</name>
</gene>
<dbReference type="PROSITE" id="PS00149">
    <property type="entry name" value="SULFATASE_2"/>
    <property type="match status" value="1"/>
</dbReference>
<feature type="transmembrane region" description="Helical" evidence="6">
    <location>
        <begin position="214"/>
        <end position="236"/>
    </location>
</feature>
<dbReference type="Proteomes" id="UP000830375">
    <property type="component" value="Unassembled WGS sequence"/>
</dbReference>
<evidence type="ECO:0000313" key="8">
    <source>
        <dbReference type="EMBL" id="KAI2660959.1"/>
    </source>
</evidence>
<evidence type="ECO:0000313" key="9">
    <source>
        <dbReference type="Proteomes" id="UP000830375"/>
    </source>
</evidence>
<dbReference type="InterPro" id="IPR050738">
    <property type="entry name" value="Sulfatase"/>
</dbReference>
<dbReference type="Gene3D" id="1.10.287.550">
    <property type="entry name" value="Helix hairpin bin"/>
    <property type="match status" value="1"/>
</dbReference>
<keyword evidence="5" id="KW-0106">Calcium</keyword>
<proteinExistence type="inferred from homology"/>
<dbReference type="Pfam" id="PF14707">
    <property type="entry name" value="Sulfatase_C"/>
    <property type="match status" value="1"/>
</dbReference>
<dbReference type="SUPFAM" id="SSF53649">
    <property type="entry name" value="Alkaline phosphatase-like"/>
    <property type="match status" value="1"/>
</dbReference>
<accession>A0ABQ8ME31</accession>
<dbReference type="PROSITE" id="PS00523">
    <property type="entry name" value="SULFATASE_1"/>
    <property type="match status" value="1"/>
</dbReference>
<dbReference type="InterPro" id="IPR024607">
    <property type="entry name" value="Sulfatase_CS"/>
</dbReference>
<sequence>MWEIFLSAETEHDVGKQQLEVCVSADFTTDIDMTAVRKTHPALLCFCRFFTALLVLLQSDGVKLTQHLAAAPLCTPSRTAFMTGRYALRAGLGSTGRVQVILFLAGSGGLPPNETTFAKLLQKQGYTTGIVGKWHLGVNCESRNDHCHHPNNHGFDFFYGLPFTLFKDCKPGAGKGVLVDVQEMLWQTSALLALAILTLLAVRAAGLLRISWTLMAFLAVLSLLSFMVWFVIFELLQTWNCIIMRNSEVVEQPMKLETLNARLMREAEQHRDGPFLLFLSLAHVHTPLFVSEGFAGTSKHGLYGDNVEEADWMKTLMYFTSDHGGHIEDGPNGGWNGIYRGGKAMGGWEGGIRVPGIFRWPGRLIPGKEVEEPTSLMDVFPTVVKLAGGALPENRILDGHDLMPLLEGKTNRSEHEFMFHYCGIYLNAVHFFTPNFSPAGAVGCYDINICLCYRDYVTYHSPPLVFDLSRDPSESRPLSPDTEPRFAEVLERVERAVTEHRRTLTPVEKQLTWANVLWKPWLQPCCGTFPFCSCEETNRTPAGPQ</sequence>
<dbReference type="PANTHER" id="PTHR42693:SF5">
    <property type="entry name" value="ARYLSULFATASE D"/>
    <property type="match status" value="1"/>
</dbReference>
<feature type="transmembrane region" description="Helical" evidence="6">
    <location>
        <begin position="184"/>
        <end position="202"/>
    </location>
</feature>
<dbReference type="Gene3D" id="3.40.720.10">
    <property type="entry name" value="Alkaline Phosphatase, subunit A"/>
    <property type="match status" value="1"/>
</dbReference>
<comment type="similarity">
    <text evidence="2">Belongs to the sulfatase family.</text>
</comment>
<evidence type="ECO:0000256" key="3">
    <source>
        <dbReference type="ARBA" id="ARBA00022723"/>
    </source>
</evidence>
<evidence type="ECO:0000256" key="1">
    <source>
        <dbReference type="ARBA" id="ARBA00001913"/>
    </source>
</evidence>
<keyword evidence="6" id="KW-0812">Transmembrane</keyword>
<keyword evidence="6" id="KW-1133">Transmembrane helix</keyword>
<evidence type="ECO:0000256" key="2">
    <source>
        <dbReference type="ARBA" id="ARBA00008779"/>
    </source>
</evidence>
<dbReference type="Gene3D" id="3.30.1120.10">
    <property type="match status" value="1"/>
</dbReference>
<name>A0ABQ8ME31_LABRO</name>
<dbReference type="InterPro" id="IPR017850">
    <property type="entry name" value="Alkaline_phosphatase_core_sf"/>
</dbReference>
<dbReference type="PANTHER" id="PTHR42693">
    <property type="entry name" value="ARYLSULFATASE FAMILY MEMBER"/>
    <property type="match status" value="1"/>
</dbReference>
<protein>
    <submittedName>
        <fullName evidence="8">Arylsulfatase D</fullName>
    </submittedName>
</protein>
<reference evidence="8 9" key="1">
    <citation type="submission" date="2022-01" db="EMBL/GenBank/DDBJ databases">
        <title>A high-quality chromosome-level genome assembly of rohu carp, Labeo rohita.</title>
        <authorList>
            <person name="Arick M.A. II"/>
            <person name="Hsu C.-Y."/>
            <person name="Magbanua Z."/>
            <person name="Pechanova O."/>
            <person name="Grover C."/>
            <person name="Miller E."/>
            <person name="Thrash A."/>
            <person name="Ezzel L."/>
            <person name="Alam S."/>
            <person name="Benzie J."/>
            <person name="Hamilton M."/>
            <person name="Karsi A."/>
            <person name="Lawrence M.L."/>
            <person name="Peterson D.G."/>
        </authorList>
    </citation>
    <scope>NUCLEOTIDE SEQUENCE [LARGE SCALE GENOMIC DNA]</scope>
    <source>
        <strain evidence="9">BAU-BD-2019</strain>
        <tissue evidence="8">Blood</tissue>
    </source>
</reference>
<organism evidence="8 9">
    <name type="scientific">Labeo rohita</name>
    <name type="common">Indian major carp</name>
    <name type="synonym">Cyprinus rohita</name>
    <dbReference type="NCBI Taxonomy" id="84645"/>
    <lineage>
        <taxon>Eukaryota</taxon>
        <taxon>Metazoa</taxon>
        <taxon>Chordata</taxon>
        <taxon>Craniata</taxon>
        <taxon>Vertebrata</taxon>
        <taxon>Euteleostomi</taxon>
        <taxon>Actinopterygii</taxon>
        <taxon>Neopterygii</taxon>
        <taxon>Teleostei</taxon>
        <taxon>Ostariophysi</taxon>
        <taxon>Cypriniformes</taxon>
        <taxon>Cyprinidae</taxon>
        <taxon>Labeoninae</taxon>
        <taxon>Labeonini</taxon>
        <taxon>Labeo</taxon>
    </lineage>
</organism>
<comment type="cofactor">
    <cofactor evidence="1">
        <name>Ca(2+)</name>
        <dbReference type="ChEBI" id="CHEBI:29108"/>
    </cofactor>
</comment>
<dbReference type="Pfam" id="PF00884">
    <property type="entry name" value="Sulfatase"/>
    <property type="match status" value="1"/>
</dbReference>